<dbReference type="AlphaFoldDB" id="A0A6A5QTT1"/>
<evidence type="ECO:0000313" key="2">
    <source>
        <dbReference type="EMBL" id="KAF1919085.1"/>
    </source>
</evidence>
<accession>A0A6A5QTT1</accession>
<gene>
    <name evidence="2" type="ORF">BDU57DRAFT_129357</name>
</gene>
<feature type="region of interest" description="Disordered" evidence="1">
    <location>
        <begin position="42"/>
        <end position="66"/>
    </location>
</feature>
<reference evidence="2" key="1">
    <citation type="journal article" date="2020" name="Stud. Mycol.">
        <title>101 Dothideomycetes genomes: a test case for predicting lifestyles and emergence of pathogens.</title>
        <authorList>
            <person name="Haridas S."/>
            <person name="Albert R."/>
            <person name="Binder M."/>
            <person name="Bloem J."/>
            <person name="Labutti K."/>
            <person name="Salamov A."/>
            <person name="Andreopoulos B."/>
            <person name="Baker S."/>
            <person name="Barry K."/>
            <person name="Bills G."/>
            <person name="Bluhm B."/>
            <person name="Cannon C."/>
            <person name="Castanera R."/>
            <person name="Culley D."/>
            <person name="Daum C."/>
            <person name="Ezra D."/>
            <person name="Gonzalez J."/>
            <person name="Henrissat B."/>
            <person name="Kuo A."/>
            <person name="Liang C."/>
            <person name="Lipzen A."/>
            <person name="Lutzoni F."/>
            <person name="Magnuson J."/>
            <person name="Mondo S."/>
            <person name="Nolan M."/>
            <person name="Ohm R."/>
            <person name="Pangilinan J."/>
            <person name="Park H.-J."/>
            <person name="Ramirez L."/>
            <person name="Alfaro M."/>
            <person name="Sun H."/>
            <person name="Tritt A."/>
            <person name="Yoshinaga Y."/>
            <person name="Zwiers L.-H."/>
            <person name="Turgeon B."/>
            <person name="Goodwin S."/>
            <person name="Spatafora J."/>
            <person name="Crous P."/>
            <person name="Grigoriev I."/>
        </authorList>
    </citation>
    <scope>NUCLEOTIDE SEQUENCE</scope>
    <source>
        <strain evidence="2">HMLAC05119</strain>
    </source>
</reference>
<evidence type="ECO:0000313" key="3">
    <source>
        <dbReference type="Proteomes" id="UP000800096"/>
    </source>
</evidence>
<keyword evidence="3" id="KW-1185">Reference proteome</keyword>
<proteinExistence type="predicted"/>
<sequence>MTAIPAKTAPQAQHACMNELTTSRCMGPMRDEYVAVCSTEDTRVEQRSKSRRPQPWSAEYAANSGSAGDCAWCDYRGSERWGAMALWQFSRSPAVHVLA</sequence>
<evidence type="ECO:0000256" key="1">
    <source>
        <dbReference type="SAM" id="MobiDB-lite"/>
    </source>
</evidence>
<name>A0A6A5QTT1_AMPQU</name>
<dbReference type="EMBL" id="ML979133">
    <property type="protein sequence ID" value="KAF1919085.1"/>
    <property type="molecule type" value="Genomic_DNA"/>
</dbReference>
<dbReference type="Proteomes" id="UP000800096">
    <property type="component" value="Unassembled WGS sequence"/>
</dbReference>
<protein>
    <submittedName>
        <fullName evidence="2">Uncharacterized protein</fullName>
    </submittedName>
</protein>
<organism evidence="2 3">
    <name type="scientific">Ampelomyces quisqualis</name>
    <name type="common">Powdery mildew agent</name>
    <dbReference type="NCBI Taxonomy" id="50730"/>
    <lineage>
        <taxon>Eukaryota</taxon>
        <taxon>Fungi</taxon>
        <taxon>Dikarya</taxon>
        <taxon>Ascomycota</taxon>
        <taxon>Pezizomycotina</taxon>
        <taxon>Dothideomycetes</taxon>
        <taxon>Pleosporomycetidae</taxon>
        <taxon>Pleosporales</taxon>
        <taxon>Pleosporineae</taxon>
        <taxon>Phaeosphaeriaceae</taxon>
        <taxon>Ampelomyces</taxon>
    </lineage>
</organism>